<organism evidence="2 3">
    <name type="scientific">Stylonychia lemnae</name>
    <name type="common">Ciliate</name>
    <dbReference type="NCBI Taxonomy" id="5949"/>
    <lineage>
        <taxon>Eukaryota</taxon>
        <taxon>Sar</taxon>
        <taxon>Alveolata</taxon>
        <taxon>Ciliophora</taxon>
        <taxon>Intramacronucleata</taxon>
        <taxon>Spirotrichea</taxon>
        <taxon>Stichotrichia</taxon>
        <taxon>Sporadotrichida</taxon>
        <taxon>Oxytrichidae</taxon>
        <taxon>Stylonychinae</taxon>
        <taxon>Stylonychia</taxon>
    </lineage>
</organism>
<sequence length="512" mass="59326">MKSQSQSKIKNQLSQINKPGQSIDPITDVPSSEDNSLLVRPPYQTKDIPYPTVFSNYRGRWEKMTQDEQVESFVILQSQIERAKYKLNPSANDMMIVSQSQESTQTTNTLSNPMSTDFKRKKQPFKYQNQIYYANEAIRQYQDNAQGSPMNILPPDQSNSSIDEQFDQNINNLDKQAMRPSVLSAYLNPNKSQQQIIRYLCSICKKERELQVLNQYQLQIQFQNREQICQFCKASMDSARLQQAPSSISSLILSPSTKKLQMRQIEKKECQDDSESFLLPSISFTTFSEISNHSTFNFNEIQQNLRKIEQQNSMIRNSSKGIFKIDTKAPAQMNPHLNQVDNSAIFSHLNNIPSMLDQSDDQSAVNNIDDYSSNECDSPQIVKQLSNEDDFRHIEIDDQDQLDQDNEEQEEQIESQSQKSKEEFNCTDTENSQISACSDKEQVMINLENVLFIEDRIFLMNEKLKSANYLEESQKIIELCEDWWELLRQESSLFEIYVNNLSNNSYTENIQG</sequence>
<dbReference type="OrthoDB" id="10682514at2759"/>
<dbReference type="Proteomes" id="UP000039865">
    <property type="component" value="Unassembled WGS sequence"/>
</dbReference>
<feature type="region of interest" description="Disordered" evidence="1">
    <location>
        <begin position="400"/>
        <end position="427"/>
    </location>
</feature>
<feature type="compositionally biased region" description="Acidic residues" evidence="1">
    <location>
        <begin position="400"/>
        <end position="413"/>
    </location>
</feature>
<dbReference type="AlphaFoldDB" id="A0A078B2B0"/>
<name>A0A078B2B0_STYLE</name>
<proteinExistence type="predicted"/>
<gene>
    <name evidence="2" type="primary">Contig3688.g3935</name>
    <name evidence="2" type="ORF">STYLEM_17804</name>
</gene>
<dbReference type="InParanoid" id="A0A078B2B0"/>
<keyword evidence="3" id="KW-1185">Reference proteome</keyword>
<feature type="compositionally biased region" description="Polar residues" evidence="1">
    <location>
        <begin position="1"/>
        <end position="20"/>
    </location>
</feature>
<feature type="region of interest" description="Disordered" evidence="1">
    <location>
        <begin position="1"/>
        <end position="42"/>
    </location>
</feature>
<protein>
    <submittedName>
        <fullName evidence="2">Uncharacterized protein</fullName>
    </submittedName>
</protein>
<evidence type="ECO:0000313" key="2">
    <source>
        <dbReference type="EMBL" id="CDW88680.1"/>
    </source>
</evidence>
<evidence type="ECO:0000313" key="3">
    <source>
        <dbReference type="Proteomes" id="UP000039865"/>
    </source>
</evidence>
<accession>A0A078B2B0</accession>
<evidence type="ECO:0000256" key="1">
    <source>
        <dbReference type="SAM" id="MobiDB-lite"/>
    </source>
</evidence>
<dbReference type="EMBL" id="CCKQ01016798">
    <property type="protein sequence ID" value="CDW88680.1"/>
    <property type="molecule type" value="Genomic_DNA"/>
</dbReference>
<reference evidence="2 3" key="1">
    <citation type="submission" date="2014-06" db="EMBL/GenBank/DDBJ databases">
        <authorList>
            <person name="Swart Estienne"/>
        </authorList>
    </citation>
    <scope>NUCLEOTIDE SEQUENCE [LARGE SCALE GENOMIC DNA]</scope>
    <source>
        <strain evidence="2 3">130c</strain>
    </source>
</reference>